<keyword evidence="2" id="KW-0597">Phosphoprotein</keyword>
<dbReference type="EMBL" id="CAJNNV010029072">
    <property type="protein sequence ID" value="CAE8626915.1"/>
    <property type="molecule type" value="Genomic_DNA"/>
</dbReference>
<dbReference type="NCBIfam" id="TIGR04556">
    <property type="entry name" value="PKS_assoc"/>
    <property type="match status" value="1"/>
</dbReference>
<feature type="domain" description="Beta-ketoacyl synthase-like N-terminal" evidence="3">
    <location>
        <begin position="461"/>
        <end position="569"/>
    </location>
</feature>
<dbReference type="InterPro" id="IPR030834">
    <property type="entry name" value="PKS_assoc_dom"/>
</dbReference>
<evidence type="ECO:0000256" key="2">
    <source>
        <dbReference type="ARBA" id="ARBA00022553"/>
    </source>
</evidence>
<dbReference type="PANTHER" id="PTHR43775:SF37">
    <property type="entry name" value="SI:DKEY-61P9.11"/>
    <property type="match status" value="1"/>
</dbReference>
<dbReference type="Proteomes" id="UP000654075">
    <property type="component" value="Unassembled WGS sequence"/>
</dbReference>
<evidence type="ECO:0000256" key="1">
    <source>
        <dbReference type="ARBA" id="ARBA00022450"/>
    </source>
</evidence>
<organism evidence="4 5">
    <name type="scientific">Polarella glacialis</name>
    <name type="common">Dinoflagellate</name>
    <dbReference type="NCBI Taxonomy" id="89957"/>
    <lineage>
        <taxon>Eukaryota</taxon>
        <taxon>Sar</taxon>
        <taxon>Alveolata</taxon>
        <taxon>Dinophyceae</taxon>
        <taxon>Suessiales</taxon>
        <taxon>Suessiaceae</taxon>
        <taxon>Polarella</taxon>
    </lineage>
</organism>
<proteinExistence type="predicted"/>
<protein>
    <recommendedName>
        <fullName evidence="3">Beta-ketoacyl synthase-like N-terminal domain-containing protein</fullName>
    </recommendedName>
</protein>
<gene>
    <name evidence="4" type="ORF">PGLA1383_LOCUS43795</name>
</gene>
<dbReference type="Pfam" id="PF00109">
    <property type="entry name" value="ketoacyl-synt"/>
    <property type="match status" value="1"/>
</dbReference>
<feature type="non-terminal residue" evidence="4">
    <location>
        <position position="1"/>
    </location>
</feature>
<evidence type="ECO:0000313" key="4">
    <source>
        <dbReference type="EMBL" id="CAE8626915.1"/>
    </source>
</evidence>
<reference evidence="4" key="1">
    <citation type="submission" date="2021-02" db="EMBL/GenBank/DDBJ databases">
        <authorList>
            <person name="Dougan E. K."/>
            <person name="Rhodes N."/>
            <person name="Thang M."/>
            <person name="Chan C."/>
        </authorList>
    </citation>
    <scope>NUCLEOTIDE SEQUENCE</scope>
</reference>
<dbReference type="OrthoDB" id="329835at2759"/>
<accession>A0A813GIJ2</accession>
<dbReference type="PANTHER" id="PTHR43775">
    <property type="entry name" value="FATTY ACID SYNTHASE"/>
    <property type="match status" value="1"/>
</dbReference>
<dbReference type="GO" id="GO:0004312">
    <property type="term" value="F:fatty acid synthase activity"/>
    <property type="evidence" value="ECO:0007669"/>
    <property type="project" value="TreeGrafter"/>
</dbReference>
<evidence type="ECO:0000259" key="3">
    <source>
        <dbReference type="Pfam" id="PF00109"/>
    </source>
</evidence>
<sequence length="570" mass="63369">MPESLERARLKYVEYLRPLQKAVEAVAGLSKSKELRTSCLLLGDFNVDPEDFRRRTQADAFWRQFQPMVPEGGNTAHGSNPCARGDFALVAGGGQWQGRSLGSPDFDSFERHAARISQTASQRMKLHTALQSCLQRRQELDTERRLRQELRSAASTPLRRSLMNSDHRPLHFVGVLPTTKEVLVAPDALREFTPKSGEDGDFDVAWPDQGREEAFSKEVASHLLQKGFCVVQCFLQPQVQHAARASAQQQTGWKRLIKELEPAYLGREPLGKAAWLPQTDRSEAPDSLEACDRMLSELLAGLCPEAVDTFRFAPDGRSEGLLRMPFRSRSEEDEILRAREVLTEEMVASGKIEEHIEFVQTRKICALFAVAGADNRLSLHREDGSSINFSLESGQMVVFRHDLLRFGYVPGEDSMAIQAWLFSLGYTTQLQEGAGMVGQELDLAMGVSGPVSPVDPETGKTVSIKAMDCMLAGNGLGASHFWALLMTGTDTIRELSSLRWDPAYLYEPDKDLALGKYYSKHGGFVLEEHLMGFDAAFFGMSGKTAALIDPLQRNSLEVGYGILHQAGWNK</sequence>
<comment type="caution">
    <text evidence="4">The sequence shown here is derived from an EMBL/GenBank/DDBJ whole genome shotgun (WGS) entry which is preliminary data.</text>
</comment>
<dbReference type="Gene3D" id="3.40.47.10">
    <property type="match status" value="1"/>
</dbReference>
<keyword evidence="5" id="KW-1185">Reference proteome</keyword>
<name>A0A813GIJ2_POLGL</name>
<dbReference type="InterPro" id="IPR016039">
    <property type="entry name" value="Thiolase-like"/>
</dbReference>
<dbReference type="GO" id="GO:0006633">
    <property type="term" value="P:fatty acid biosynthetic process"/>
    <property type="evidence" value="ECO:0007669"/>
    <property type="project" value="TreeGrafter"/>
</dbReference>
<keyword evidence="1" id="KW-0596">Phosphopantetheine</keyword>
<dbReference type="SUPFAM" id="SSF53901">
    <property type="entry name" value="Thiolase-like"/>
    <property type="match status" value="1"/>
</dbReference>
<dbReference type="InterPro" id="IPR014030">
    <property type="entry name" value="Ketoacyl_synth_N"/>
</dbReference>
<evidence type="ECO:0000313" key="5">
    <source>
        <dbReference type="Proteomes" id="UP000654075"/>
    </source>
</evidence>
<dbReference type="InterPro" id="IPR050091">
    <property type="entry name" value="PKS_NRPS_Biosynth_Enz"/>
</dbReference>
<dbReference type="AlphaFoldDB" id="A0A813GIJ2"/>